<feature type="non-terminal residue" evidence="2">
    <location>
        <position position="1"/>
    </location>
</feature>
<gene>
    <name evidence="2" type="ORF">ALC62_05091</name>
</gene>
<accession>A0A195CUJ2</accession>
<organism evidence="2 3">
    <name type="scientific">Cyphomyrmex costatus</name>
    <dbReference type="NCBI Taxonomy" id="456900"/>
    <lineage>
        <taxon>Eukaryota</taxon>
        <taxon>Metazoa</taxon>
        <taxon>Ecdysozoa</taxon>
        <taxon>Arthropoda</taxon>
        <taxon>Hexapoda</taxon>
        <taxon>Insecta</taxon>
        <taxon>Pterygota</taxon>
        <taxon>Neoptera</taxon>
        <taxon>Endopterygota</taxon>
        <taxon>Hymenoptera</taxon>
        <taxon>Apocrita</taxon>
        <taxon>Aculeata</taxon>
        <taxon>Formicoidea</taxon>
        <taxon>Formicidae</taxon>
        <taxon>Myrmicinae</taxon>
        <taxon>Cyphomyrmex</taxon>
    </lineage>
</organism>
<dbReference type="EMBL" id="KQ977279">
    <property type="protein sequence ID" value="KYN04325.1"/>
    <property type="molecule type" value="Genomic_DNA"/>
</dbReference>
<proteinExistence type="predicted"/>
<feature type="region of interest" description="Disordered" evidence="1">
    <location>
        <begin position="1"/>
        <end position="28"/>
    </location>
</feature>
<keyword evidence="3" id="KW-1185">Reference proteome</keyword>
<evidence type="ECO:0000256" key="1">
    <source>
        <dbReference type="SAM" id="MobiDB-lite"/>
    </source>
</evidence>
<dbReference type="AlphaFoldDB" id="A0A195CUJ2"/>
<feature type="region of interest" description="Disordered" evidence="1">
    <location>
        <begin position="46"/>
        <end position="87"/>
    </location>
</feature>
<sequence length="107" mass="12758">RKTKIMHVSVESGQPWSRGRKEKKDGKKECRRFTVMKYRRTRACVAPKSCRRQSRVRNGRNRRGRTRQRRKSYLHQDSARLSSYHTSEQHEFVLLASPEATNELKDI</sequence>
<feature type="compositionally biased region" description="Basic residues" evidence="1">
    <location>
        <begin position="49"/>
        <end position="73"/>
    </location>
</feature>
<reference evidence="2 3" key="1">
    <citation type="submission" date="2016-03" db="EMBL/GenBank/DDBJ databases">
        <title>Cyphomyrmex costatus WGS genome.</title>
        <authorList>
            <person name="Nygaard S."/>
            <person name="Hu H."/>
            <person name="Boomsma J."/>
            <person name="Zhang G."/>
        </authorList>
    </citation>
    <scope>NUCLEOTIDE SEQUENCE [LARGE SCALE GENOMIC DNA]</scope>
    <source>
        <strain evidence="2">MS0001</strain>
        <tissue evidence="2">Whole body</tissue>
    </source>
</reference>
<name>A0A195CUJ2_9HYME</name>
<evidence type="ECO:0000313" key="3">
    <source>
        <dbReference type="Proteomes" id="UP000078542"/>
    </source>
</evidence>
<evidence type="ECO:0000313" key="2">
    <source>
        <dbReference type="EMBL" id="KYN04325.1"/>
    </source>
</evidence>
<dbReference type="Proteomes" id="UP000078542">
    <property type="component" value="Unassembled WGS sequence"/>
</dbReference>
<protein>
    <submittedName>
        <fullName evidence="2">Uncharacterized protein</fullName>
    </submittedName>
</protein>